<protein>
    <submittedName>
        <fullName evidence="1">Uncharacterized protein</fullName>
    </submittedName>
</protein>
<proteinExistence type="predicted"/>
<accession>A0ACC6IE46</accession>
<name>A0ACC6IE46_9ACTN</name>
<gene>
    <name evidence="1" type="ORF">QE364_000674</name>
</gene>
<dbReference type="EMBL" id="JAVIZJ010000002">
    <property type="protein sequence ID" value="MDR6208982.1"/>
    <property type="molecule type" value="Genomic_DNA"/>
</dbReference>
<evidence type="ECO:0000313" key="2">
    <source>
        <dbReference type="Proteomes" id="UP001261666"/>
    </source>
</evidence>
<reference evidence="1" key="1">
    <citation type="submission" date="2023-08" db="EMBL/GenBank/DDBJ databases">
        <title>Functional and genomic diversity of the sorghum phyllosphere microbiome.</title>
        <authorList>
            <person name="Shade A."/>
        </authorList>
    </citation>
    <scope>NUCLEOTIDE SEQUENCE</scope>
    <source>
        <strain evidence="1">SORGH_AS_0885</strain>
    </source>
</reference>
<organism evidence="1 2">
    <name type="scientific">Nocardioides zeae</name>
    <dbReference type="NCBI Taxonomy" id="1457234"/>
    <lineage>
        <taxon>Bacteria</taxon>
        <taxon>Bacillati</taxon>
        <taxon>Actinomycetota</taxon>
        <taxon>Actinomycetes</taxon>
        <taxon>Propionibacteriales</taxon>
        <taxon>Nocardioidaceae</taxon>
        <taxon>Nocardioides</taxon>
    </lineage>
</organism>
<evidence type="ECO:0000313" key="1">
    <source>
        <dbReference type="EMBL" id="MDR6208982.1"/>
    </source>
</evidence>
<comment type="caution">
    <text evidence="1">The sequence shown here is derived from an EMBL/GenBank/DDBJ whole genome shotgun (WGS) entry which is preliminary data.</text>
</comment>
<sequence>MDGLLQQRRAAAAAVRLRRDEFASRFSRRLREAVPEYYAVDESDLQQAGWSAMDASIDAVLDVVSGASPPVALPPALADEAAAAARTGLSWEVIERTYRLTHQALWEEVLGVLPELRLSRTDQVALLRQVSDVFFHEFDAQASAARAVFDAARRTATEDGQRRLRERVARLLNGAPVQDVELGYRLGQEHLALVAWGHGVEASVRALAARMGAELLLVHAGAGHVWGWLGLASAAVDDPLRVLVADPATRVALGSVATGRDGFATSHREARLAASLGVRGLVPASMTLIRFEQVALLAAALQDEVTARVCAAHLLAPLAAAEHRATELADTLVVWARCGLSPVAAGRRLGVSERTVRYRIERLEELLGADLRGRLPELVLAVEVTRALEAQRTSRLSAGLEQPDAPR</sequence>
<keyword evidence="2" id="KW-1185">Reference proteome</keyword>
<dbReference type="Proteomes" id="UP001261666">
    <property type="component" value="Unassembled WGS sequence"/>
</dbReference>